<dbReference type="EC" id="3.1.11.6" evidence="6"/>
<dbReference type="GO" id="GO:0009318">
    <property type="term" value="C:exodeoxyribonuclease VII complex"/>
    <property type="evidence" value="ECO:0007669"/>
    <property type="project" value="UniProtKB-UniRule"/>
</dbReference>
<dbReference type="NCBIfam" id="TIGR01280">
    <property type="entry name" value="xseB"/>
    <property type="match status" value="1"/>
</dbReference>
<evidence type="ECO:0000256" key="4">
    <source>
        <dbReference type="ARBA" id="ARBA00022801"/>
    </source>
</evidence>
<organism evidence="8">
    <name type="scientific">Sulfurovum sp. enrichment culture clone C5</name>
    <dbReference type="NCBI Taxonomy" id="497650"/>
    <lineage>
        <taxon>Bacteria</taxon>
        <taxon>Pseudomonadati</taxon>
        <taxon>Campylobacterota</taxon>
        <taxon>Epsilonproteobacteria</taxon>
        <taxon>Campylobacterales</taxon>
        <taxon>Sulfurovaceae</taxon>
        <taxon>Sulfurovum</taxon>
        <taxon>environmental samples</taxon>
    </lineage>
</organism>
<comment type="function">
    <text evidence="6">Bidirectionally degrades single-stranded DNA into large acid-insoluble oligonucleotides, which are then degraded further into small acid-soluble oligonucleotides.</text>
</comment>
<evidence type="ECO:0000256" key="7">
    <source>
        <dbReference type="SAM" id="Coils"/>
    </source>
</evidence>
<keyword evidence="4 6" id="KW-0378">Hydrolase</keyword>
<reference evidence="8" key="1">
    <citation type="submission" date="2015-11" db="EMBL/GenBank/DDBJ databases">
        <authorList>
            <person name="Zhang Y."/>
            <person name="Guo Z."/>
        </authorList>
    </citation>
    <scope>NUCLEOTIDE SEQUENCE</scope>
    <source>
        <strain evidence="8">BN30871</strain>
    </source>
</reference>
<protein>
    <recommendedName>
        <fullName evidence="6">Exodeoxyribonuclease 7 small subunit</fullName>
        <ecNumber evidence="6">3.1.11.6</ecNumber>
    </recommendedName>
    <alternativeName>
        <fullName evidence="6">Exodeoxyribonuclease VII small subunit</fullName>
        <shortName evidence="6">Exonuclease VII small subunit</shortName>
    </alternativeName>
</protein>
<comment type="catalytic activity">
    <reaction evidence="6">
        <text>Exonucleolytic cleavage in either 5'- to 3'- or 3'- to 5'-direction to yield nucleoside 5'-phosphates.</text>
        <dbReference type="EC" id="3.1.11.6"/>
    </reaction>
</comment>
<keyword evidence="2 6" id="KW-0963">Cytoplasm</keyword>
<sequence>MTNESFEEKIANAKSIMEKLMKQDISLEDSVKLYEDGIKNIQEASTILENAKAKIKIIEQSSIKDDA</sequence>
<dbReference type="HAMAP" id="MF_00337">
    <property type="entry name" value="Exonuc_7_S"/>
    <property type="match status" value="1"/>
</dbReference>
<evidence type="ECO:0000256" key="6">
    <source>
        <dbReference type="HAMAP-Rule" id="MF_00337"/>
    </source>
</evidence>
<evidence type="ECO:0000256" key="5">
    <source>
        <dbReference type="ARBA" id="ARBA00022839"/>
    </source>
</evidence>
<keyword evidence="3 6" id="KW-0540">Nuclease</keyword>
<dbReference type="PANTHER" id="PTHR34137:SF1">
    <property type="entry name" value="EXODEOXYRIBONUCLEASE 7 SMALL SUBUNIT"/>
    <property type="match status" value="1"/>
</dbReference>
<evidence type="ECO:0000256" key="1">
    <source>
        <dbReference type="ARBA" id="ARBA00009998"/>
    </source>
</evidence>
<evidence type="ECO:0000256" key="3">
    <source>
        <dbReference type="ARBA" id="ARBA00022722"/>
    </source>
</evidence>
<dbReference type="GO" id="GO:0006308">
    <property type="term" value="P:DNA catabolic process"/>
    <property type="evidence" value="ECO:0007669"/>
    <property type="project" value="UniProtKB-UniRule"/>
</dbReference>
<accession>A0A0S4XLL6</accession>
<dbReference type="EMBL" id="FAXN01000021">
    <property type="protein sequence ID" value="CUV65191.1"/>
    <property type="molecule type" value="Genomic_DNA"/>
</dbReference>
<gene>
    <name evidence="6 8" type="primary">xseB</name>
    <name evidence="8" type="ORF">BN3087_220008</name>
</gene>
<dbReference type="GO" id="GO:0008855">
    <property type="term" value="F:exodeoxyribonuclease VII activity"/>
    <property type="evidence" value="ECO:0007669"/>
    <property type="project" value="UniProtKB-UniRule"/>
</dbReference>
<feature type="coiled-coil region" evidence="7">
    <location>
        <begin position="3"/>
        <end position="61"/>
    </location>
</feature>
<dbReference type="SUPFAM" id="SSF116842">
    <property type="entry name" value="XseB-like"/>
    <property type="match status" value="1"/>
</dbReference>
<evidence type="ECO:0000256" key="2">
    <source>
        <dbReference type="ARBA" id="ARBA00022490"/>
    </source>
</evidence>
<keyword evidence="7" id="KW-0175">Coiled coil</keyword>
<proteinExistence type="inferred from homology"/>
<dbReference type="Pfam" id="PF02609">
    <property type="entry name" value="Exonuc_VII_S"/>
    <property type="match status" value="1"/>
</dbReference>
<dbReference type="GO" id="GO:0005829">
    <property type="term" value="C:cytosol"/>
    <property type="evidence" value="ECO:0007669"/>
    <property type="project" value="TreeGrafter"/>
</dbReference>
<dbReference type="PANTHER" id="PTHR34137">
    <property type="entry name" value="EXODEOXYRIBONUCLEASE 7 SMALL SUBUNIT"/>
    <property type="match status" value="1"/>
</dbReference>
<dbReference type="InterPro" id="IPR003761">
    <property type="entry name" value="Exonuc_VII_S"/>
</dbReference>
<comment type="similarity">
    <text evidence="1 6">Belongs to the XseB family.</text>
</comment>
<dbReference type="Gene3D" id="1.10.287.1040">
    <property type="entry name" value="Exonuclease VII, small subunit"/>
    <property type="match status" value="1"/>
</dbReference>
<name>A0A0S4XLL6_9BACT</name>
<keyword evidence="5 6" id="KW-0269">Exonuclease</keyword>
<comment type="subunit">
    <text evidence="6">Heterooligomer composed of large and small subunits.</text>
</comment>
<dbReference type="InterPro" id="IPR037004">
    <property type="entry name" value="Exonuc_VII_ssu_sf"/>
</dbReference>
<dbReference type="AlphaFoldDB" id="A0A0S4XLL6"/>
<evidence type="ECO:0000313" key="8">
    <source>
        <dbReference type="EMBL" id="CUV65191.1"/>
    </source>
</evidence>
<comment type="subcellular location">
    <subcellularLocation>
        <location evidence="6">Cytoplasm</location>
    </subcellularLocation>
</comment>